<evidence type="ECO:0000256" key="2">
    <source>
        <dbReference type="ARBA" id="ARBA00007651"/>
    </source>
</evidence>
<feature type="transmembrane region" description="Helical" evidence="8">
    <location>
        <begin position="128"/>
        <end position="152"/>
    </location>
</feature>
<dbReference type="PANTHER" id="PTHR32021:SF41">
    <property type="entry name" value="CASP-LIKE PROTEIN 5B2"/>
    <property type="match status" value="1"/>
</dbReference>
<dbReference type="EMBL" id="CP144754">
    <property type="protein sequence ID" value="WVZ98831.1"/>
    <property type="molecule type" value="Genomic_DNA"/>
</dbReference>
<comment type="caution">
    <text evidence="8">Lacks conserved residue(s) required for the propagation of feature annotation.</text>
</comment>
<feature type="transmembrane region" description="Helical" evidence="8">
    <location>
        <begin position="88"/>
        <end position="108"/>
    </location>
</feature>
<keyword evidence="4 8" id="KW-1003">Cell membrane</keyword>
<evidence type="ECO:0000256" key="6">
    <source>
        <dbReference type="ARBA" id="ARBA00022989"/>
    </source>
</evidence>
<accession>A0AAQ3XI62</accession>
<proteinExistence type="inferred from homology"/>
<keyword evidence="11" id="KW-1185">Reference proteome</keyword>
<reference evidence="10 11" key="1">
    <citation type="submission" date="2024-02" db="EMBL/GenBank/DDBJ databases">
        <title>High-quality chromosome-scale genome assembly of Pensacola bahiagrass (Paspalum notatum Flugge var. saurae).</title>
        <authorList>
            <person name="Vega J.M."/>
            <person name="Podio M."/>
            <person name="Orjuela J."/>
            <person name="Siena L.A."/>
            <person name="Pessino S.C."/>
            <person name="Combes M.C."/>
            <person name="Mariac C."/>
            <person name="Albertini E."/>
            <person name="Pupilli F."/>
            <person name="Ortiz J.P.A."/>
            <person name="Leblanc O."/>
        </authorList>
    </citation>
    <scope>NUCLEOTIDE SEQUENCE [LARGE SCALE GENOMIC DNA]</scope>
    <source>
        <strain evidence="10">R1</strain>
        <tissue evidence="10">Leaf</tissue>
    </source>
</reference>
<evidence type="ECO:0000256" key="3">
    <source>
        <dbReference type="ARBA" id="ARBA00011489"/>
    </source>
</evidence>
<evidence type="ECO:0000313" key="10">
    <source>
        <dbReference type="EMBL" id="WVZ98831.1"/>
    </source>
</evidence>
<comment type="subcellular location">
    <subcellularLocation>
        <location evidence="1 8">Cell membrane</location>
        <topology evidence="1 8">Multi-pass membrane protein</topology>
    </subcellularLocation>
</comment>
<evidence type="ECO:0000259" key="9">
    <source>
        <dbReference type="Pfam" id="PF04535"/>
    </source>
</evidence>
<dbReference type="AlphaFoldDB" id="A0AAQ3XI62"/>
<evidence type="ECO:0000256" key="8">
    <source>
        <dbReference type="RuleBase" id="RU361233"/>
    </source>
</evidence>
<evidence type="ECO:0000256" key="5">
    <source>
        <dbReference type="ARBA" id="ARBA00022692"/>
    </source>
</evidence>
<dbReference type="PANTHER" id="PTHR32021">
    <property type="entry name" value="CASP-LIKE PROTEIN 5B3"/>
    <property type="match status" value="1"/>
</dbReference>
<keyword evidence="6 8" id="KW-1133">Transmembrane helix</keyword>
<evidence type="ECO:0000313" key="11">
    <source>
        <dbReference type="Proteomes" id="UP001341281"/>
    </source>
</evidence>
<protein>
    <recommendedName>
        <fullName evidence="8">CASP-like protein</fullName>
    </recommendedName>
</protein>
<evidence type="ECO:0000256" key="1">
    <source>
        <dbReference type="ARBA" id="ARBA00004651"/>
    </source>
</evidence>
<comment type="subunit">
    <text evidence="3 8">Homodimer and heterodimers.</text>
</comment>
<name>A0AAQ3XI62_PASNO</name>
<evidence type="ECO:0000256" key="4">
    <source>
        <dbReference type="ARBA" id="ARBA00022475"/>
    </source>
</evidence>
<dbReference type="Proteomes" id="UP001341281">
    <property type="component" value="Chromosome 10"/>
</dbReference>
<organism evidence="10 11">
    <name type="scientific">Paspalum notatum var. saurae</name>
    <dbReference type="NCBI Taxonomy" id="547442"/>
    <lineage>
        <taxon>Eukaryota</taxon>
        <taxon>Viridiplantae</taxon>
        <taxon>Streptophyta</taxon>
        <taxon>Embryophyta</taxon>
        <taxon>Tracheophyta</taxon>
        <taxon>Spermatophyta</taxon>
        <taxon>Magnoliopsida</taxon>
        <taxon>Liliopsida</taxon>
        <taxon>Poales</taxon>
        <taxon>Poaceae</taxon>
        <taxon>PACMAD clade</taxon>
        <taxon>Panicoideae</taxon>
        <taxon>Andropogonodae</taxon>
        <taxon>Paspaleae</taxon>
        <taxon>Paspalinae</taxon>
        <taxon>Paspalum</taxon>
    </lineage>
</organism>
<dbReference type="InterPro" id="IPR006702">
    <property type="entry name" value="CASP_dom"/>
</dbReference>
<keyword evidence="5 8" id="KW-0812">Transmembrane</keyword>
<sequence>MVAMAGRPGSWGGLALRAGQALFAAASVFIMFFSPGFASYTAFCYLIASMGLQTMWSFGLACLDGYAINNNKNIATPILLSFFVVGDWVTAILSFAAASSSAGVVILFQKDVLFCRRYPQLPCGRFEIATAFAFLSWALSATSALIMFWLLAPF</sequence>
<feature type="transmembrane region" description="Helical" evidence="8">
    <location>
        <begin position="21"/>
        <end position="48"/>
    </location>
</feature>
<dbReference type="GO" id="GO:0005886">
    <property type="term" value="C:plasma membrane"/>
    <property type="evidence" value="ECO:0007669"/>
    <property type="project" value="UniProtKB-SubCell"/>
</dbReference>
<gene>
    <name evidence="10" type="ORF">U9M48_044209</name>
</gene>
<feature type="domain" description="Casparian strip membrane protein" evidence="9">
    <location>
        <begin position="7"/>
        <end position="139"/>
    </location>
</feature>
<keyword evidence="7 8" id="KW-0472">Membrane</keyword>
<dbReference type="InterPro" id="IPR045009">
    <property type="entry name" value="CASPL-5"/>
</dbReference>
<dbReference type="Pfam" id="PF04535">
    <property type="entry name" value="CASP_dom"/>
    <property type="match status" value="1"/>
</dbReference>
<comment type="similarity">
    <text evidence="2 8">Belongs to the Casparian strip membrane proteins (CASP) family.</text>
</comment>
<evidence type="ECO:0000256" key="7">
    <source>
        <dbReference type="ARBA" id="ARBA00023136"/>
    </source>
</evidence>